<keyword evidence="3 4" id="KW-0012">Acyltransferase</keyword>
<accession>A0A9K3MWL9</accession>
<evidence type="ECO:0000313" key="4">
    <source>
        <dbReference type="EMBL" id="KAF5778594.1"/>
    </source>
</evidence>
<sequence length="457" mass="51391">MYNCICTTFSIYLCVTCIVASMMNKVMTNIQRYVRIRKLHTIISRETIKPSFPTPLHLKTHNLSLIDYLSPHLHVPWLFFFENYNNEDINKLKKSLSKSLTHYYPFAGRLLGPQTIECNDEGVEFVEASIHSSLDEFIRKRYQDETLDQLVPNALGCIVNKTSPNTAAVQLSYFLCGGAAVGVSISHMAGDAFTMLSFVNHWATITRGGSPLSPTFFTSSTSNYKIPEFPIEFSIAAQEEAPKLKYATRRFIFPNSKLSALKNKINAMGTRLVNPTRVESLTSLLFKCAAATKPMSSQPISLNRMVNVRGKTNANIPELALGNLYAMVTTKIMDSSRIELNEVVTSMRKGIMEVQGVREVEDIGKMMVNAWLTLMRDHVRTYGVSSVCRFPLYQVDFGWGKPVRVMLRSGGIEGNVFVLMDTPPPSGDGIEATVHLEEKEMSVFQEDKELQRYAEDD</sequence>
<evidence type="ECO:0000256" key="2">
    <source>
        <dbReference type="ARBA" id="ARBA00022679"/>
    </source>
</evidence>
<dbReference type="Pfam" id="PF02458">
    <property type="entry name" value="Transferase"/>
    <property type="match status" value="1"/>
</dbReference>
<dbReference type="Proteomes" id="UP000215914">
    <property type="component" value="Unassembled WGS sequence"/>
</dbReference>
<evidence type="ECO:0000256" key="1">
    <source>
        <dbReference type="ARBA" id="ARBA00009861"/>
    </source>
</evidence>
<dbReference type="AlphaFoldDB" id="A0A9K3MWL9"/>
<evidence type="ECO:0000256" key="3">
    <source>
        <dbReference type="ARBA" id="ARBA00023315"/>
    </source>
</evidence>
<dbReference type="PANTHER" id="PTHR31623">
    <property type="entry name" value="F21J9.9"/>
    <property type="match status" value="1"/>
</dbReference>
<dbReference type="InterPro" id="IPR023213">
    <property type="entry name" value="CAT-like_dom_sf"/>
</dbReference>
<proteinExistence type="inferred from homology"/>
<name>A0A9K3MWL9_HELAN</name>
<dbReference type="EC" id="2.3.1.107" evidence="4"/>
<evidence type="ECO:0000313" key="5">
    <source>
        <dbReference type="Proteomes" id="UP000215914"/>
    </source>
</evidence>
<dbReference type="Gramene" id="mRNA:HanXRQr2_Chr12g0549361">
    <property type="protein sequence ID" value="CDS:HanXRQr2_Chr12g0549361.1"/>
    <property type="gene ID" value="HanXRQr2_Chr12g0549361"/>
</dbReference>
<keyword evidence="2 4" id="KW-0808">Transferase</keyword>
<dbReference type="GO" id="GO:0047162">
    <property type="term" value="F:17-O-deacetylvindoline O-acetyltransferase activity"/>
    <property type="evidence" value="ECO:0007669"/>
    <property type="project" value="UniProtKB-EC"/>
</dbReference>
<dbReference type="EMBL" id="MNCJ02000327">
    <property type="protein sequence ID" value="KAF5778594.1"/>
    <property type="molecule type" value="Genomic_DNA"/>
</dbReference>
<reference evidence="4" key="2">
    <citation type="submission" date="2020-06" db="EMBL/GenBank/DDBJ databases">
        <title>Helianthus annuus Genome sequencing and assembly Release 2.</title>
        <authorList>
            <person name="Gouzy J."/>
            <person name="Langlade N."/>
            <person name="Munos S."/>
        </authorList>
    </citation>
    <scope>NUCLEOTIDE SEQUENCE</scope>
    <source>
        <tissue evidence="4">Leaves</tissue>
    </source>
</reference>
<dbReference type="PANTHER" id="PTHR31623:SF92">
    <property type="entry name" value="VINORINE SYNTHASE"/>
    <property type="match status" value="1"/>
</dbReference>
<organism evidence="4 5">
    <name type="scientific">Helianthus annuus</name>
    <name type="common">Common sunflower</name>
    <dbReference type="NCBI Taxonomy" id="4232"/>
    <lineage>
        <taxon>Eukaryota</taxon>
        <taxon>Viridiplantae</taxon>
        <taxon>Streptophyta</taxon>
        <taxon>Embryophyta</taxon>
        <taxon>Tracheophyta</taxon>
        <taxon>Spermatophyta</taxon>
        <taxon>Magnoliopsida</taxon>
        <taxon>eudicotyledons</taxon>
        <taxon>Gunneridae</taxon>
        <taxon>Pentapetalae</taxon>
        <taxon>asterids</taxon>
        <taxon>campanulids</taxon>
        <taxon>Asterales</taxon>
        <taxon>Asteraceae</taxon>
        <taxon>Asteroideae</taxon>
        <taxon>Heliantheae alliance</taxon>
        <taxon>Heliantheae</taxon>
        <taxon>Helianthus</taxon>
    </lineage>
</organism>
<keyword evidence="5" id="KW-1185">Reference proteome</keyword>
<gene>
    <name evidence="4" type="ORF">HanXRQr2_Chr12g0549361</name>
</gene>
<comment type="similarity">
    <text evidence="1">Belongs to the plant acyltransferase family.</text>
</comment>
<reference evidence="4" key="1">
    <citation type="journal article" date="2017" name="Nature">
        <title>The sunflower genome provides insights into oil metabolism, flowering and Asterid evolution.</title>
        <authorList>
            <person name="Badouin H."/>
            <person name="Gouzy J."/>
            <person name="Grassa C.J."/>
            <person name="Murat F."/>
            <person name="Staton S.E."/>
            <person name="Cottret L."/>
            <person name="Lelandais-Briere C."/>
            <person name="Owens G.L."/>
            <person name="Carrere S."/>
            <person name="Mayjonade B."/>
            <person name="Legrand L."/>
            <person name="Gill N."/>
            <person name="Kane N.C."/>
            <person name="Bowers J.E."/>
            <person name="Hubner S."/>
            <person name="Bellec A."/>
            <person name="Berard A."/>
            <person name="Berges H."/>
            <person name="Blanchet N."/>
            <person name="Boniface M.C."/>
            <person name="Brunel D."/>
            <person name="Catrice O."/>
            <person name="Chaidir N."/>
            <person name="Claudel C."/>
            <person name="Donnadieu C."/>
            <person name="Faraut T."/>
            <person name="Fievet G."/>
            <person name="Helmstetter N."/>
            <person name="King M."/>
            <person name="Knapp S.J."/>
            <person name="Lai Z."/>
            <person name="Le Paslier M.C."/>
            <person name="Lippi Y."/>
            <person name="Lorenzon L."/>
            <person name="Mandel J.R."/>
            <person name="Marage G."/>
            <person name="Marchand G."/>
            <person name="Marquand E."/>
            <person name="Bret-Mestries E."/>
            <person name="Morien E."/>
            <person name="Nambeesan S."/>
            <person name="Nguyen T."/>
            <person name="Pegot-Espagnet P."/>
            <person name="Pouilly N."/>
            <person name="Raftis F."/>
            <person name="Sallet E."/>
            <person name="Schiex T."/>
            <person name="Thomas J."/>
            <person name="Vandecasteele C."/>
            <person name="Vares D."/>
            <person name="Vear F."/>
            <person name="Vautrin S."/>
            <person name="Crespi M."/>
            <person name="Mangin B."/>
            <person name="Burke J.M."/>
            <person name="Salse J."/>
            <person name="Munos S."/>
            <person name="Vincourt P."/>
            <person name="Rieseberg L.H."/>
            <person name="Langlade N.B."/>
        </authorList>
    </citation>
    <scope>NUCLEOTIDE SEQUENCE</scope>
    <source>
        <tissue evidence="4">Leaves</tissue>
    </source>
</reference>
<comment type="caution">
    <text evidence="4">The sequence shown here is derived from an EMBL/GenBank/DDBJ whole genome shotgun (WGS) entry which is preliminary data.</text>
</comment>
<protein>
    <submittedName>
        <fullName evidence="4">Deacetylvindoline O-acetyltransferase</fullName>
        <ecNumber evidence="4">2.3.1.107</ecNumber>
    </submittedName>
</protein>
<dbReference type="Gene3D" id="3.30.559.10">
    <property type="entry name" value="Chloramphenicol acetyltransferase-like domain"/>
    <property type="match status" value="2"/>
</dbReference>